<reference evidence="8" key="1">
    <citation type="journal article" date="2014" name="Science">
        <title>Ancient hybridizations among the ancestral genomes of bread wheat.</title>
        <authorList>
            <consortium name="International Wheat Genome Sequencing Consortium,"/>
            <person name="Marcussen T."/>
            <person name="Sandve S.R."/>
            <person name="Heier L."/>
            <person name="Spannagl M."/>
            <person name="Pfeifer M."/>
            <person name="Jakobsen K.S."/>
            <person name="Wulff B.B."/>
            <person name="Steuernagel B."/>
            <person name="Mayer K.F."/>
            <person name="Olsen O.A."/>
        </authorList>
    </citation>
    <scope>NUCLEOTIDE SEQUENCE [LARGE SCALE GENOMIC DNA]</scope>
    <source>
        <strain evidence="8">cv. AL8/78</strain>
    </source>
</reference>
<reference evidence="7" key="5">
    <citation type="journal article" date="2021" name="G3 (Bethesda)">
        <title>Aegilops tauschii genome assembly Aet v5.0 features greater sequence contiguity and improved annotation.</title>
        <authorList>
            <person name="Wang L."/>
            <person name="Zhu T."/>
            <person name="Rodriguez J.C."/>
            <person name="Deal K.R."/>
            <person name="Dubcovsky J."/>
            <person name="McGuire P.E."/>
            <person name="Lux T."/>
            <person name="Spannagl M."/>
            <person name="Mayer K.F.X."/>
            <person name="Baldrich P."/>
            <person name="Meyers B.C."/>
            <person name="Huo N."/>
            <person name="Gu Y.Q."/>
            <person name="Zhou H."/>
            <person name="Devos K.M."/>
            <person name="Bennetzen J.L."/>
            <person name="Unver T."/>
            <person name="Budak H."/>
            <person name="Gulick P.J."/>
            <person name="Galiba G."/>
            <person name="Kalapos B."/>
            <person name="Nelson D.R."/>
            <person name="Li P."/>
            <person name="You F.M."/>
            <person name="Luo M.C."/>
            <person name="Dvorak J."/>
        </authorList>
    </citation>
    <scope>NUCLEOTIDE SEQUENCE [LARGE SCALE GENOMIC DNA]</scope>
    <source>
        <strain evidence="7">cv. AL8/78</strain>
    </source>
</reference>
<dbReference type="GO" id="GO:0015031">
    <property type="term" value="P:protein transport"/>
    <property type="evidence" value="ECO:0007669"/>
    <property type="project" value="UniProtKB-KW"/>
</dbReference>
<reference evidence="7" key="4">
    <citation type="submission" date="2019-03" db="UniProtKB">
        <authorList>
            <consortium name="EnsemblPlants"/>
        </authorList>
    </citation>
    <scope>IDENTIFICATION</scope>
</reference>
<dbReference type="GO" id="GO:0034058">
    <property type="term" value="P:endosomal vesicle fusion"/>
    <property type="evidence" value="ECO:0007669"/>
    <property type="project" value="TreeGrafter"/>
</dbReference>
<evidence type="ECO:0000256" key="3">
    <source>
        <dbReference type="ARBA" id="ARBA00022490"/>
    </source>
</evidence>
<dbReference type="Gramene" id="AET4Gv20101800.11">
    <property type="protein sequence ID" value="AET4Gv20101800.11"/>
    <property type="gene ID" value="AET4Gv20101800"/>
</dbReference>
<evidence type="ECO:0000259" key="6">
    <source>
        <dbReference type="PROSITE" id="PS50219"/>
    </source>
</evidence>
<keyword evidence="4" id="KW-0653">Protein transport</keyword>
<evidence type="ECO:0000256" key="5">
    <source>
        <dbReference type="SAM" id="MobiDB-lite"/>
    </source>
</evidence>
<dbReference type="AlphaFoldDB" id="A0A453H824"/>
<dbReference type="PROSITE" id="PS50219">
    <property type="entry name" value="CNH"/>
    <property type="match status" value="1"/>
</dbReference>
<reference evidence="8" key="2">
    <citation type="journal article" date="2017" name="Nat. Plants">
        <title>The Aegilops tauschii genome reveals multiple impacts of transposons.</title>
        <authorList>
            <person name="Zhao G."/>
            <person name="Zou C."/>
            <person name="Li K."/>
            <person name="Wang K."/>
            <person name="Li T."/>
            <person name="Gao L."/>
            <person name="Zhang X."/>
            <person name="Wang H."/>
            <person name="Yang Z."/>
            <person name="Liu X."/>
            <person name="Jiang W."/>
            <person name="Mao L."/>
            <person name="Kong X."/>
            <person name="Jiao Y."/>
            <person name="Jia J."/>
        </authorList>
    </citation>
    <scope>NUCLEOTIDE SEQUENCE [LARGE SCALE GENOMIC DNA]</scope>
    <source>
        <strain evidence="8">cv. AL8/78</strain>
    </source>
</reference>
<dbReference type="InterPro" id="IPR032914">
    <property type="entry name" value="Vam6/VPS39/TRAP1"/>
</dbReference>
<dbReference type="Proteomes" id="UP000015105">
    <property type="component" value="Chromosome 4D"/>
</dbReference>
<dbReference type="GO" id="GO:0016020">
    <property type="term" value="C:membrane"/>
    <property type="evidence" value="ECO:0007669"/>
    <property type="project" value="TreeGrafter"/>
</dbReference>
<keyword evidence="2" id="KW-0813">Transport</keyword>
<dbReference type="InterPro" id="IPR001180">
    <property type="entry name" value="CNH_dom"/>
</dbReference>
<organism evidence="7 8">
    <name type="scientific">Aegilops tauschii subsp. strangulata</name>
    <name type="common">Goatgrass</name>
    <dbReference type="NCBI Taxonomy" id="200361"/>
    <lineage>
        <taxon>Eukaryota</taxon>
        <taxon>Viridiplantae</taxon>
        <taxon>Streptophyta</taxon>
        <taxon>Embryophyta</taxon>
        <taxon>Tracheophyta</taxon>
        <taxon>Spermatophyta</taxon>
        <taxon>Magnoliopsida</taxon>
        <taxon>Liliopsida</taxon>
        <taxon>Poales</taxon>
        <taxon>Poaceae</taxon>
        <taxon>BOP clade</taxon>
        <taxon>Pooideae</taxon>
        <taxon>Triticodae</taxon>
        <taxon>Triticeae</taxon>
        <taxon>Triticinae</taxon>
        <taxon>Aegilops</taxon>
    </lineage>
</organism>
<dbReference type="PANTHER" id="PTHR12894">
    <property type="entry name" value="CNH DOMAIN CONTAINING"/>
    <property type="match status" value="1"/>
</dbReference>
<accession>A0A453H824</accession>
<evidence type="ECO:0000256" key="1">
    <source>
        <dbReference type="ARBA" id="ARBA00004496"/>
    </source>
</evidence>
<keyword evidence="3" id="KW-0963">Cytoplasm</keyword>
<dbReference type="GO" id="GO:0005737">
    <property type="term" value="C:cytoplasm"/>
    <property type="evidence" value="ECO:0007669"/>
    <property type="project" value="UniProtKB-SubCell"/>
</dbReference>
<reference evidence="7" key="3">
    <citation type="journal article" date="2017" name="Nature">
        <title>Genome sequence of the progenitor of the wheat D genome Aegilops tauschii.</title>
        <authorList>
            <person name="Luo M.C."/>
            <person name="Gu Y.Q."/>
            <person name="Puiu D."/>
            <person name="Wang H."/>
            <person name="Twardziok S.O."/>
            <person name="Deal K.R."/>
            <person name="Huo N."/>
            <person name="Zhu T."/>
            <person name="Wang L."/>
            <person name="Wang Y."/>
            <person name="McGuire P.E."/>
            <person name="Liu S."/>
            <person name="Long H."/>
            <person name="Ramasamy R.K."/>
            <person name="Rodriguez J.C."/>
            <person name="Van S.L."/>
            <person name="Yuan L."/>
            <person name="Wang Z."/>
            <person name="Xia Z."/>
            <person name="Xiao L."/>
            <person name="Anderson O.D."/>
            <person name="Ouyang S."/>
            <person name="Liang Y."/>
            <person name="Zimin A.V."/>
            <person name="Pertea G."/>
            <person name="Qi P."/>
            <person name="Bennetzen J.L."/>
            <person name="Dai X."/>
            <person name="Dawson M.W."/>
            <person name="Muller H.G."/>
            <person name="Kugler K."/>
            <person name="Rivarola-Duarte L."/>
            <person name="Spannagl M."/>
            <person name="Mayer K.F.X."/>
            <person name="Lu F.H."/>
            <person name="Bevan M.W."/>
            <person name="Leroy P."/>
            <person name="Li P."/>
            <person name="You F.M."/>
            <person name="Sun Q."/>
            <person name="Liu Z."/>
            <person name="Lyons E."/>
            <person name="Wicker T."/>
            <person name="Salzberg S.L."/>
            <person name="Devos K.M."/>
            <person name="Dvorak J."/>
        </authorList>
    </citation>
    <scope>NUCLEOTIDE SEQUENCE [LARGE SCALE GENOMIC DNA]</scope>
    <source>
        <strain evidence="7">cv. AL8/78</strain>
    </source>
</reference>
<sequence>DSLCQRANVLLRSLSPVRFDPHPPPFPPPTRRPPGPRRGGGARPIAPAMVHSAYDAVELVSGVPGRIEAVASHGGKLLVAASDCSLRIYSAPAPADGGEIRRDGPYALERQEQRLWRRAPSAMEASASRDLLLSLSEWVALHRLPGLETVAVVSKTKGANVFAWDDRRGLLAAGRQKRLTVFRLDSGREFVEVKEFSVPDIVKSMAWCGDNICLGIRRDYMIINSVTGALTEVFSSGRIAPPLVVPLPTGELLLGKDNIGVFVDQNGKLIHDGRIIWSDTPASVVVHKPYAVARLPRHVEIRSLRAPSALVQTVVLRDVQKLVQTDNYILASLSNSVYGLLPVPIGAQIVQLTASGEFEDALALCKLLPPEDSNLRAAKESSIHMRYGHFLFDNGSYEEAMEQFSDAHVDITYVLSLYPYLVLPQTHIIGEHDKLQDLQELARESSDATDEMEAYSLQLHDSDDKSPLENKKMSHNALIALVKYLQKKRNGIIDRATSEVTEEVVSGAVHHSLNLSEPYKAKKPNKV</sequence>
<dbReference type="EnsemblPlants" id="AET4Gv20101800.11">
    <property type="protein sequence ID" value="AET4Gv20101800.11"/>
    <property type="gene ID" value="AET4Gv20101800"/>
</dbReference>
<evidence type="ECO:0000256" key="2">
    <source>
        <dbReference type="ARBA" id="ARBA00022448"/>
    </source>
</evidence>
<protein>
    <recommendedName>
        <fullName evidence="6">CNH domain-containing protein</fullName>
    </recommendedName>
</protein>
<evidence type="ECO:0000313" key="8">
    <source>
        <dbReference type="Proteomes" id="UP000015105"/>
    </source>
</evidence>
<evidence type="ECO:0000313" key="7">
    <source>
        <dbReference type="EnsemblPlants" id="AET4Gv20101800.11"/>
    </source>
</evidence>
<comment type="subcellular location">
    <subcellularLocation>
        <location evidence="1">Cytoplasm</location>
    </subcellularLocation>
</comment>
<proteinExistence type="predicted"/>
<name>A0A453H824_AEGTS</name>
<feature type="region of interest" description="Disordered" evidence="5">
    <location>
        <begin position="15"/>
        <end position="44"/>
    </location>
</feature>
<feature type="compositionally biased region" description="Pro residues" evidence="5">
    <location>
        <begin position="22"/>
        <end position="33"/>
    </location>
</feature>
<keyword evidence="8" id="KW-1185">Reference proteome</keyword>
<dbReference type="PANTHER" id="PTHR12894:SF27">
    <property type="entry name" value="TRANSFORMING GROWTH FACTOR-BETA RECEPTOR-ASSOCIATED PROTEIN 1"/>
    <property type="match status" value="1"/>
</dbReference>
<feature type="domain" description="CNH" evidence="6">
    <location>
        <begin position="64"/>
        <end position="329"/>
    </location>
</feature>
<dbReference type="SUPFAM" id="SSF69322">
    <property type="entry name" value="Tricorn protease domain 2"/>
    <property type="match status" value="1"/>
</dbReference>
<dbReference type="GO" id="GO:0006914">
    <property type="term" value="P:autophagy"/>
    <property type="evidence" value="ECO:0007669"/>
    <property type="project" value="TreeGrafter"/>
</dbReference>
<evidence type="ECO:0000256" key="4">
    <source>
        <dbReference type="ARBA" id="ARBA00022927"/>
    </source>
</evidence>
<dbReference type="Pfam" id="PF00780">
    <property type="entry name" value="CNH"/>
    <property type="match status" value="1"/>
</dbReference>